<dbReference type="Proteomes" id="UP000463871">
    <property type="component" value="Chromosome"/>
</dbReference>
<sequence length="581" mass="60246">MQVEPDDMDNNKQKECNMDTRAIPLWPRCWQHGLTALTLLLALCAPALAATAESPFELDANPQDNIDTGAVMSDDWDTPPDTGGATKFTGIIQDTAPRSIFGGGDKDILDIDKWSWSDGSVPDKDDLTHAYAAAYNENNDLLLYFGADRISNVGDAFMGFWFFKQKVTALPNGKFSGKHTAGDTLVLINFPQANNAVPYLAVVTWDPTCSKAANNNPQPGQCAAANLRLKLQGSGANDVVCASQGGANLACALTNTGNVPVPASTLANGVGGLWSDYTPKSGTQGTFPFESFFEGGINLSQIVGGSDGCFSSFMAETRSSSSFTAALKDFVLDNFELCKVEITKVCTGGDLNETETGFTFSFEGVVTNGGFGTIYDVVVTDDNGTPADTSDDFIVASFDSIPKGGMEDYSGSFGAAGNGPTNGVSVKAASSDGGLQTITASATAACPTVQREPGISVTKACSTKVIDEGSQLVIRVDYSGQVCNTTGVGLIPPLNLSGVTVTDDPSGNVHNIGTLNAADCKDYSGSYTPSSAGSENPGSISFSDTVTATGTAPLGFGTATDMATATCPLCPTCPDCPTPGQ</sequence>
<protein>
    <submittedName>
        <fullName evidence="2">Uncharacterized protein</fullName>
    </submittedName>
</protein>
<feature type="signal peptide" evidence="1">
    <location>
        <begin position="1"/>
        <end position="49"/>
    </location>
</feature>
<evidence type="ECO:0000256" key="1">
    <source>
        <dbReference type="SAM" id="SignalP"/>
    </source>
</evidence>
<reference evidence="2 3" key="1">
    <citation type="submission" date="2020-01" db="EMBL/GenBank/DDBJ databases">
        <title>Complete genome of Aeromonas media MC64.</title>
        <authorList>
            <person name="Cao G."/>
            <person name="Fu J."/>
            <person name="Zhong C."/>
        </authorList>
    </citation>
    <scope>NUCLEOTIDE SEQUENCE [LARGE SCALE GENOMIC DNA]</scope>
    <source>
        <strain evidence="2 3">MC64</strain>
    </source>
</reference>
<gene>
    <name evidence="2" type="ORF">GWI30_05160</name>
</gene>
<organism evidence="2 3">
    <name type="scientific">Aeromonas media</name>
    <dbReference type="NCBI Taxonomy" id="651"/>
    <lineage>
        <taxon>Bacteria</taxon>
        <taxon>Pseudomonadati</taxon>
        <taxon>Pseudomonadota</taxon>
        <taxon>Gammaproteobacteria</taxon>
        <taxon>Aeromonadales</taxon>
        <taxon>Aeromonadaceae</taxon>
        <taxon>Aeromonas</taxon>
    </lineage>
</organism>
<keyword evidence="1" id="KW-0732">Signal</keyword>
<dbReference type="RefSeq" id="WP_161506934.1">
    <property type="nucleotide sequence ID" value="NZ_CAWPID010000001.1"/>
</dbReference>
<evidence type="ECO:0000313" key="3">
    <source>
        <dbReference type="Proteomes" id="UP000463871"/>
    </source>
</evidence>
<evidence type="ECO:0000313" key="2">
    <source>
        <dbReference type="EMBL" id="QHQ50404.1"/>
    </source>
</evidence>
<dbReference type="EMBL" id="CP047962">
    <property type="protein sequence ID" value="QHQ50404.1"/>
    <property type="molecule type" value="Genomic_DNA"/>
</dbReference>
<proteinExistence type="predicted"/>
<accession>A0AAE6VMR7</accession>
<feature type="chain" id="PRO_5042272343" evidence="1">
    <location>
        <begin position="50"/>
        <end position="581"/>
    </location>
</feature>
<name>A0AAE6VMR7_AERME</name>
<dbReference type="AlphaFoldDB" id="A0AAE6VMR7"/>